<dbReference type="Pfam" id="PF07690">
    <property type="entry name" value="MFS_1"/>
    <property type="match status" value="1"/>
</dbReference>
<evidence type="ECO:0000256" key="3">
    <source>
        <dbReference type="ARBA" id="ARBA00022475"/>
    </source>
</evidence>
<feature type="transmembrane region" description="Helical" evidence="7">
    <location>
        <begin position="335"/>
        <end position="355"/>
    </location>
</feature>
<keyword evidence="10" id="KW-1185">Reference proteome</keyword>
<feature type="transmembrane region" description="Helical" evidence="7">
    <location>
        <begin position="411"/>
        <end position="431"/>
    </location>
</feature>
<dbReference type="PRINTS" id="PR01036">
    <property type="entry name" value="TCRTETB"/>
</dbReference>
<dbReference type="Gene3D" id="1.20.1250.20">
    <property type="entry name" value="MFS general substrate transporter like domains"/>
    <property type="match status" value="1"/>
</dbReference>
<protein>
    <submittedName>
        <fullName evidence="9">MFS transporter</fullName>
    </submittedName>
</protein>
<dbReference type="SUPFAM" id="SSF103473">
    <property type="entry name" value="MFS general substrate transporter"/>
    <property type="match status" value="1"/>
</dbReference>
<dbReference type="PANTHER" id="PTHR42718:SF46">
    <property type="entry name" value="BLR6921 PROTEIN"/>
    <property type="match status" value="1"/>
</dbReference>
<evidence type="ECO:0000256" key="6">
    <source>
        <dbReference type="ARBA" id="ARBA00023136"/>
    </source>
</evidence>
<dbReference type="AlphaFoldDB" id="A0A1C2DN97"/>
<evidence type="ECO:0000256" key="5">
    <source>
        <dbReference type="ARBA" id="ARBA00022989"/>
    </source>
</evidence>
<name>A0A1C2DN97_9HYPH</name>
<dbReference type="RefSeq" id="WP_024926286.1">
    <property type="nucleotide sequence ID" value="NZ_MDEO01000033.1"/>
</dbReference>
<keyword evidence="5 7" id="KW-1133">Transmembrane helix</keyword>
<comment type="subcellular location">
    <subcellularLocation>
        <location evidence="1">Cell membrane</location>
        <topology evidence="1">Multi-pass membrane protein</topology>
    </subcellularLocation>
</comment>
<feature type="transmembrane region" description="Helical" evidence="7">
    <location>
        <begin position="305"/>
        <end position="323"/>
    </location>
</feature>
<accession>A0A1C2DN97</accession>
<evidence type="ECO:0000259" key="8">
    <source>
        <dbReference type="PROSITE" id="PS50850"/>
    </source>
</evidence>
<proteinExistence type="predicted"/>
<evidence type="ECO:0000313" key="9">
    <source>
        <dbReference type="EMBL" id="OCX16247.1"/>
    </source>
</evidence>
<evidence type="ECO:0000256" key="2">
    <source>
        <dbReference type="ARBA" id="ARBA00022448"/>
    </source>
</evidence>
<keyword evidence="2" id="KW-0813">Transport</keyword>
<comment type="caution">
    <text evidence="9">The sequence shown here is derived from an EMBL/GenBank/DDBJ whole genome shotgun (WGS) entry which is preliminary data.</text>
</comment>
<organism evidence="9 10">
    <name type="scientific">Mesorhizobium hungaricum</name>
    <dbReference type="NCBI Taxonomy" id="1566387"/>
    <lineage>
        <taxon>Bacteria</taxon>
        <taxon>Pseudomonadati</taxon>
        <taxon>Pseudomonadota</taxon>
        <taxon>Alphaproteobacteria</taxon>
        <taxon>Hyphomicrobiales</taxon>
        <taxon>Phyllobacteriaceae</taxon>
        <taxon>Mesorhizobium</taxon>
    </lineage>
</organism>
<dbReference type="GO" id="GO:0005886">
    <property type="term" value="C:plasma membrane"/>
    <property type="evidence" value="ECO:0007669"/>
    <property type="project" value="UniProtKB-SubCell"/>
</dbReference>
<dbReference type="Gene3D" id="1.20.1720.10">
    <property type="entry name" value="Multidrug resistance protein D"/>
    <property type="match status" value="1"/>
</dbReference>
<keyword evidence="3" id="KW-1003">Cell membrane</keyword>
<dbReference type="PANTHER" id="PTHR42718">
    <property type="entry name" value="MAJOR FACILITATOR SUPERFAMILY MULTIDRUG TRANSPORTER MFSC"/>
    <property type="match status" value="1"/>
</dbReference>
<dbReference type="InterPro" id="IPR011701">
    <property type="entry name" value="MFS"/>
</dbReference>
<dbReference type="STRING" id="1566387.QV13_15480"/>
<evidence type="ECO:0000256" key="7">
    <source>
        <dbReference type="SAM" id="Phobius"/>
    </source>
</evidence>
<gene>
    <name evidence="9" type="ORF">QV13_15480</name>
</gene>
<dbReference type="InterPro" id="IPR020846">
    <property type="entry name" value="MFS_dom"/>
</dbReference>
<dbReference type="GO" id="GO:0022857">
    <property type="term" value="F:transmembrane transporter activity"/>
    <property type="evidence" value="ECO:0007669"/>
    <property type="project" value="InterPro"/>
</dbReference>
<dbReference type="EMBL" id="MDEO01000033">
    <property type="protein sequence ID" value="OCX16247.1"/>
    <property type="molecule type" value="Genomic_DNA"/>
</dbReference>
<evidence type="ECO:0000313" key="10">
    <source>
        <dbReference type="Proteomes" id="UP000094412"/>
    </source>
</evidence>
<feature type="transmembrane region" description="Helical" evidence="7">
    <location>
        <begin position="176"/>
        <end position="196"/>
    </location>
</feature>
<keyword evidence="6 7" id="KW-0472">Membrane</keyword>
<feature type="transmembrane region" description="Helical" evidence="7">
    <location>
        <begin position="117"/>
        <end position="134"/>
    </location>
</feature>
<dbReference type="Proteomes" id="UP000094412">
    <property type="component" value="Unassembled WGS sequence"/>
</dbReference>
<evidence type="ECO:0000256" key="4">
    <source>
        <dbReference type="ARBA" id="ARBA00022692"/>
    </source>
</evidence>
<sequence length="479" mass="47850">MQSNTNGAAERSGAKPRVSGWVLASLALSMLLSSLGISIANVALPALAQAFDAPFQHVQWVVLAYLLAVTIMIVSAGRLGDIFGHKRVLLFGIALFMLASAACGLVSSLWMLVAARALQGLGASVLMALTIASVRDIVADGKTGSAMGLLGTMSAIGTALGPSLGGFLLASAGWRAIFLVMVPLGVLNLLLASRFLPASRPAQKAAGFDGPGTLLLGAALAAFALAATSGGGRFGWSNAVLLAGALVAGGLFLLVEARVASPLIRPSAFRNAGLSGSLAMNMLVSTVMMATFVVGPFYLSRALGLNAASVGLVLSVGPVIATLTGIPAGRVVDRLGASAVVLVGLTLMAAGAFALATMPAAAGVAGYIAGIAVLTPGYQLFQAANNTAVMMDVAPDRRGVVSGMLSLSRNLGLIIGASVIGAVFALASGAIDGAAAPPEAVAAGMRTSFAVAGGLMLAAIAIGYLSRRRLDVALAEDRG</sequence>
<reference evidence="9 10" key="1">
    <citation type="submission" date="2016-08" db="EMBL/GenBank/DDBJ databases">
        <title>Whole genome sequence of Mesorhizobium sp. strain UASWS1009 isolated from industrial sewage.</title>
        <authorList>
            <person name="Crovadore J."/>
            <person name="Calmin G."/>
            <person name="Chablais R."/>
            <person name="Cochard B."/>
            <person name="Lefort F."/>
        </authorList>
    </citation>
    <scope>NUCLEOTIDE SEQUENCE [LARGE SCALE GENOMIC DNA]</scope>
    <source>
        <strain evidence="9 10">UASWS1009</strain>
    </source>
</reference>
<feature type="transmembrane region" description="Helical" evidence="7">
    <location>
        <begin position="88"/>
        <end position="111"/>
    </location>
</feature>
<dbReference type="InterPro" id="IPR036259">
    <property type="entry name" value="MFS_trans_sf"/>
</dbReference>
<evidence type="ECO:0000256" key="1">
    <source>
        <dbReference type="ARBA" id="ARBA00004651"/>
    </source>
</evidence>
<feature type="domain" description="Major facilitator superfamily (MFS) profile" evidence="8">
    <location>
        <begin position="22"/>
        <end position="471"/>
    </location>
</feature>
<feature type="transmembrane region" description="Helical" evidence="7">
    <location>
        <begin position="443"/>
        <end position="465"/>
    </location>
</feature>
<feature type="transmembrane region" description="Helical" evidence="7">
    <location>
        <begin position="146"/>
        <end position="170"/>
    </location>
</feature>
<dbReference type="PROSITE" id="PS50850">
    <property type="entry name" value="MFS"/>
    <property type="match status" value="1"/>
</dbReference>
<dbReference type="CDD" id="cd17321">
    <property type="entry name" value="MFS_MMR_MDR_like"/>
    <property type="match status" value="1"/>
</dbReference>
<feature type="transmembrane region" description="Helical" evidence="7">
    <location>
        <begin position="361"/>
        <end position="381"/>
    </location>
</feature>
<feature type="transmembrane region" description="Helical" evidence="7">
    <location>
        <begin position="278"/>
        <end position="299"/>
    </location>
</feature>
<keyword evidence="4 7" id="KW-0812">Transmembrane</keyword>
<feature type="transmembrane region" description="Helical" evidence="7">
    <location>
        <begin position="208"/>
        <end position="227"/>
    </location>
</feature>
<feature type="transmembrane region" description="Helical" evidence="7">
    <location>
        <begin position="60"/>
        <end position="76"/>
    </location>
</feature>
<feature type="transmembrane region" description="Helical" evidence="7">
    <location>
        <begin position="239"/>
        <end position="257"/>
    </location>
</feature>